<evidence type="ECO:0000256" key="8">
    <source>
        <dbReference type="ARBA" id="ARBA00023242"/>
    </source>
</evidence>
<dbReference type="GO" id="GO:0045893">
    <property type="term" value="P:positive regulation of DNA-templated transcription"/>
    <property type="evidence" value="ECO:0007669"/>
    <property type="project" value="TreeGrafter"/>
</dbReference>
<dbReference type="GO" id="GO:0031965">
    <property type="term" value="C:nuclear membrane"/>
    <property type="evidence" value="ECO:0007669"/>
    <property type="project" value="UniProtKB-UniRule"/>
</dbReference>
<evidence type="ECO:0000256" key="4">
    <source>
        <dbReference type="ARBA" id="ARBA00022816"/>
    </source>
</evidence>
<comment type="subunit">
    <text evidence="9">Component of the nuclear pore complex (NPC).</text>
</comment>
<gene>
    <name evidence="10" type="ORF">TDIB3V08_LOCUS526</name>
</gene>
<keyword evidence="5 9" id="KW-0653">Protein transport</keyword>
<name>A0A7R8V9E6_TIMDO</name>
<keyword evidence="7 9" id="KW-0906">Nuclear pore complex</keyword>
<reference evidence="10" key="1">
    <citation type="submission" date="2020-11" db="EMBL/GenBank/DDBJ databases">
        <authorList>
            <person name="Tran Van P."/>
        </authorList>
    </citation>
    <scope>NUCLEOTIDE SEQUENCE</scope>
</reference>
<dbReference type="GO" id="GO:0017056">
    <property type="term" value="F:structural constituent of nuclear pore"/>
    <property type="evidence" value="ECO:0007669"/>
    <property type="project" value="TreeGrafter"/>
</dbReference>
<dbReference type="PANTHER" id="PTHR13373">
    <property type="entry name" value="FROUNT PROTEIN-RELATED"/>
    <property type="match status" value="1"/>
</dbReference>
<organism evidence="10">
    <name type="scientific">Timema douglasi</name>
    <name type="common">Walking stick</name>
    <dbReference type="NCBI Taxonomy" id="61478"/>
    <lineage>
        <taxon>Eukaryota</taxon>
        <taxon>Metazoa</taxon>
        <taxon>Ecdysozoa</taxon>
        <taxon>Arthropoda</taxon>
        <taxon>Hexapoda</taxon>
        <taxon>Insecta</taxon>
        <taxon>Pterygota</taxon>
        <taxon>Neoptera</taxon>
        <taxon>Polyneoptera</taxon>
        <taxon>Phasmatodea</taxon>
        <taxon>Timematodea</taxon>
        <taxon>Timematoidea</taxon>
        <taxon>Timematidae</taxon>
        <taxon>Timema</taxon>
    </lineage>
</organism>
<evidence type="ECO:0000256" key="6">
    <source>
        <dbReference type="ARBA" id="ARBA00023010"/>
    </source>
</evidence>
<evidence type="ECO:0000256" key="3">
    <source>
        <dbReference type="ARBA" id="ARBA00022448"/>
    </source>
</evidence>
<dbReference type="AlphaFoldDB" id="A0A7R8V9E6"/>
<keyword evidence="3 9" id="KW-0813">Transport</keyword>
<dbReference type="GO" id="GO:0006606">
    <property type="term" value="P:protein import into nucleus"/>
    <property type="evidence" value="ECO:0007669"/>
    <property type="project" value="TreeGrafter"/>
</dbReference>
<sequence length="133" mass="14920">MCYAHIAQTPPFYMTLALTPLIHVRTSPFHVLTVLSLLRNNQSRQPLAVSFGGREMSSSVAPRLHEHLLLEYGSLLMGHRSLWQVGASYLDHCPTKGRACLERILPCLTLDTEARALKIVQVARDRNMNDVGQ</sequence>
<evidence type="ECO:0000256" key="1">
    <source>
        <dbReference type="ARBA" id="ARBA00004567"/>
    </source>
</evidence>
<protein>
    <recommendedName>
        <fullName evidence="9">Nuclear pore complex protein Nup85</fullName>
    </recommendedName>
</protein>
<evidence type="ECO:0000256" key="7">
    <source>
        <dbReference type="ARBA" id="ARBA00023132"/>
    </source>
</evidence>
<dbReference type="GO" id="GO:0031080">
    <property type="term" value="C:nuclear pore outer ring"/>
    <property type="evidence" value="ECO:0007669"/>
    <property type="project" value="TreeGrafter"/>
</dbReference>
<dbReference type="EMBL" id="OA564381">
    <property type="protein sequence ID" value="CAD7194090.1"/>
    <property type="molecule type" value="Genomic_DNA"/>
</dbReference>
<evidence type="ECO:0000256" key="2">
    <source>
        <dbReference type="ARBA" id="ARBA00005573"/>
    </source>
</evidence>
<dbReference type="Pfam" id="PF07575">
    <property type="entry name" value="Nucleopor_Nup85"/>
    <property type="match status" value="1"/>
</dbReference>
<dbReference type="InterPro" id="IPR011502">
    <property type="entry name" value="Nucleoporin_Nup85"/>
</dbReference>
<evidence type="ECO:0000256" key="9">
    <source>
        <dbReference type="RuleBase" id="RU365073"/>
    </source>
</evidence>
<comment type="subcellular location">
    <subcellularLocation>
        <location evidence="1 9">Nucleus</location>
        <location evidence="1 9">Nuclear pore complex</location>
    </subcellularLocation>
</comment>
<keyword evidence="8 9" id="KW-0539">Nucleus</keyword>
<accession>A0A7R8V9E6</accession>
<keyword evidence="6 9" id="KW-0811">Translocation</keyword>
<proteinExistence type="inferred from homology"/>
<comment type="similarity">
    <text evidence="2 9">Belongs to the nucleoporin Nup85 family.</text>
</comment>
<comment type="function">
    <text evidence="9">Functions as a component of the nuclear pore complex (NPC).</text>
</comment>
<keyword evidence="4 9" id="KW-0509">mRNA transport</keyword>
<dbReference type="PANTHER" id="PTHR13373:SF21">
    <property type="entry name" value="NUCLEAR PORE COMPLEX PROTEIN NUP85"/>
    <property type="match status" value="1"/>
</dbReference>
<keyword evidence="9" id="KW-0472">Membrane</keyword>
<evidence type="ECO:0000313" key="10">
    <source>
        <dbReference type="EMBL" id="CAD7194090.1"/>
    </source>
</evidence>
<dbReference type="GO" id="GO:0006406">
    <property type="term" value="P:mRNA export from nucleus"/>
    <property type="evidence" value="ECO:0007669"/>
    <property type="project" value="TreeGrafter"/>
</dbReference>
<evidence type="ECO:0000256" key="5">
    <source>
        <dbReference type="ARBA" id="ARBA00022927"/>
    </source>
</evidence>